<keyword evidence="3" id="KW-1185">Reference proteome</keyword>
<comment type="caution">
    <text evidence="2">The sequence shown here is derived from an EMBL/GenBank/DDBJ whole genome shotgun (WGS) entry which is preliminary data.</text>
</comment>
<dbReference type="Proteomes" id="UP001159363">
    <property type="component" value="Chromosome 4"/>
</dbReference>
<accession>A0ABQ9HEL8</accession>
<gene>
    <name evidence="2" type="ORF">PR048_014577</name>
</gene>
<evidence type="ECO:0000313" key="3">
    <source>
        <dbReference type="Proteomes" id="UP001159363"/>
    </source>
</evidence>
<sequence length="622" mass="69209">MNNAVRHTVQFINITYLPGLSHHTSFSSRLGVPLMLRPKRCRWLQVKERGMDDVQVGLACRRRLAHLHDGVQIFDGEGDVLDAVSMLHQVFPKLDVPRLIRRHEHEHYLQPHATHFVLKGFAYLKSFFFLVDAEKSESDKGDTATCIKCAIAAKRKAGVCSGPYTTHTVVAFVSLCGLRKFPLPDHKEHIAQRSGRPARPGATQTARQSDQQSRGRGENLAAYNGNIELAKLAAPPFCAARHFSRPTTVCGDDASAKVKHWWPLPHFGLQLTNSTALQADCTPVQCKEGCIAAGMRFGQFDRSFLRGHLYWPLLPHAVSTDVTALFACHNKACLPHGPVGTQERKEREKANVITWETREKRERSKEKMGGPGENLWNHSEIRDKGKRWNERDKRERKEGKRMRATPVGHFEKFRSECQESKTPNLRAAILPTTPLHHGGAESFNAGIFVARNSGGNVGEADAYHVRCGRLVFQARPVSTLASHHGEPAGSPDFRKWESCRTMPLMGSFSLRGPSRGSPVYPRPFIHTTRLPQSEPGSIPGGTVPDFRTWELCRTMSLVGGFSRGSPVSHSPCIPALLHAHLASPSSALKNSMLRATQISSLTLAHSQGRWLQSLQAQSLNRE</sequence>
<evidence type="ECO:0000313" key="2">
    <source>
        <dbReference type="EMBL" id="KAJ8882764.1"/>
    </source>
</evidence>
<organism evidence="2 3">
    <name type="scientific">Dryococelus australis</name>
    <dbReference type="NCBI Taxonomy" id="614101"/>
    <lineage>
        <taxon>Eukaryota</taxon>
        <taxon>Metazoa</taxon>
        <taxon>Ecdysozoa</taxon>
        <taxon>Arthropoda</taxon>
        <taxon>Hexapoda</taxon>
        <taxon>Insecta</taxon>
        <taxon>Pterygota</taxon>
        <taxon>Neoptera</taxon>
        <taxon>Polyneoptera</taxon>
        <taxon>Phasmatodea</taxon>
        <taxon>Verophasmatodea</taxon>
        <taxon>Anareolatae</taxon>
        <taxon>Phasmatidae</taxon>
        <taxon>Eurycanthinae</taxon>
        <taxon>Dryococelus</taxon>
    </lineage>
</organism>
<name>A0ABQ9HEL8_9NEOP</name>
<proteinExistence type="predicted"/>
<feature type="compositionally biased region" description="Polar residues" evidence="1">
    <location>
        <begin position="202"/>
        <end position="214"/>
    </location>
</feature>
<feature type="compositionally biased region" description="Basic and acidic residues" evidence="1">
    <location>
        <begin position="358"/>
        <end position="368"/>
    </location>
</feature>
<feature type="region of interest" description="Disordered" evidence="1">
    <location>
        <begin position="189"/>
        <end position="217"/>
    </location>
</feature>
<reference evidence="2 3" key="1">
    <citation type="submission" date="2023-02" db="EMBL/GenBank/DDBJ databases">
        <title>LHISI_Scaffold_Assembly.</title>
        <authorList>
            <person name="Stuart O.P."/>
            <person name="Cleave R."/>
            <person name="Magrath M.J.L."/>
            <person name="Mikheyev A.S."/>
        </authorList>
    </citation>
    <scope>NUCLEOTIDE SEQUENCE [LARGE SCALE GENOMIC DNA]</scope>
    <source>
        <strain evidence="2">Daus_M_001</strain>
        <tissue evidence="2">Leg muscle</tissue>
    </source>
</reference>
<evidence type="ECO:0000256" key="1">
    <source>
        <dbReference type="SAM" id="MobiDB-lite"/>
    </source>
</evidence>
<feature type="region of interest" description="Disordered" evidence="1">
    <location>
        <begin position="358"/>
        <end position="378"/>
    </location>
</feature>
<dbReference type="EMBL" id="JARBHB010000005">
    <property type="protein sequence ID" value="KAJ8882764.1"/>
    <property type="molecule type" value="Genomic_DNA"/>
</dbReference>
<protein>
    <submittedName>
        <fullName evidence="2">Uncharacterized protein</fullName>
    </submittedName>
</protein>